<feature type="compositionally biased region" description="Low complexity" evidence="12">
    <location>
        <begin position="396"/>
        <end position="412"/>
    </location>
</feature>
<dbReference type="CDD" id="cd18137">
    <property type="entry name" value="HLD_clamp_pol_III_gamma_tau"/>
    <property type="match status" value="1"/>
</dbReference>
<evidence type="ECO:0000313" key="14">
    <source>
        <dbReference type="EMBL" id="KOA50960.1"/>
    </source>
</evidence>
<dbReference type="GO" id="GO:0003887">
    <property type="term" value="F:DNA-directed DNA polymerase activity"/>
    <property type="evidence" value="ECO:0007669"/>
    <property type="project" value="UniProtKB-KW"/>
</dbReference>
<dbReference type="InterPro" id="IPR050238">
    <property type="entry name" value="DNA_Rep/Repair_Clamp_Loader"/>
</dbReference>
<evidence type="ECO:0000256" key="8">
    <source>
        <dbReference type="ARBA" id="ARBA00022833"/>
    </source>
</evidence>
<feature type="compositionally biased region" description="Low complexity" evidence="12">
    <location>
        <begin position="438"/>
        <end position="456"/>
    </location>
</feature>
<dbReference type="PANTHER" id="PTHR11669">
    <property type="entry name" value="REPLICATION FACTOR C / DNA POLYMERASE III GAMMA-TAU SUBUNIT"/>
    <property type="match status" value="1"/>
</dbReference>
<keyword evidence="8" id="KW-0862">Zinc</keyword>
<dbReference type="SMART" id="SM00382">
    <property type="entry name" value="AAA"/>
    <property type="match status" value="1"/>
</dbReference>
<dbReference type="Gene3D" id="1.20.272.10">
    <property type="match status" value="1"/>
</dbReference>
<dbReference type="Gene3D" id="1.10.8.60">
    <property type="match status" value="1"/>
</dbReference>
<sequence length="865" mass="92630">MPATRAYALRTDGIDMALALYRRYRPDTFEGVIGQDQVTVPLMHALDENKLTHAYLFSGPRGCGKTSSARILARCINCVKGPTSHPCGECDSCRDLATGGPGSIDVVEIDAASHNSVDDARELRERAGFAPVRDRYKIFILDEAHMVTPQGFNALLKIVEEPPEHLMFIFATTEPDKVIGTIRSRTHHYPFRLVPPEIMTPYLEHVCEQEHIETEPGVLRLVTRAGGGSVRDTLSVLDQLMGGCVDNDITYDSTVALLGFTPDALLGEAIDAIIEQNGAKLYGIIQKVIVAGFDARRFVEDLLARTRDLLVLTLGGDEAEHVLSDDAEVEDMSDLHRQADALGLQQLTVMAEIMDDTLGHMVGAASPRMRLELLAAKLLAGRASGFATEAPALAGAGARGSSAAPSTPQASARGGFVDAQQPSGFNDGTTAAQSGHGTPTQAAAPTAASQATQAAAAEHDADSQPKAASNVPSIPEDIQHNGTVDERWDAIVAALPLDVRAYINRERVPRVMLAMDRKSGKQRLWIKFETPLDKYAFALAVSKEPIGGTTSVISIVRTQVHNVFGPDVALAPTEKMANGESAPPLSKLPPEEAQRIKAKLLQQSLQGIVAHPRESSDSAQQATTSDSSNDAEAHQAAVPAPVPTEPSGQANGDGPQMLPDDDPWAQPVRPVGLRPQASDPEGQAHEELNRQQPAPEHQHKHVAVPDVSDGIDPWSMPVDEHPHIDFGKVQSIEQQHERPTLAPVHGDDPWSAMPNGPQGFGAAAPVMGGQTMSIEDAYGMSPQGMHATDAGSTGVAGGESQPPAPQVDADDDVYSMDDAHVQTHDVMDLKAVEEFFDVSKVEHFAADDANNPLNQKPRRMEHGDS</sequence>
<dbReference type="NCBIfam" id="TIGR02397">
    <property type="entry name" value="dnaX_nterm"/>
    <property type="match status" value="1"/>
</dbReference>
<keyword evidence="7" id="KW-0547">Nucleotide-binding</keyword>
<dbReference type="AlphaFoldDB" id="A0AB34TAQ4"/>
<dbReference type="FunFam" id="3.40.50.300:FF:000014">
    <property type="entry name" value="DNA polymerase III subunit gamma/tau"/>
    <property type="match status" value="1"/>
</dbReference>
<dbReference type="GO" id="GO:0009360">
    <property type="term" value="C:DNA polymerase III complex"/>
    <property type="evidence" value="ECO:0007669"/>
    <property type="project" value="InterPro"/>
</dbReference>
<gene>
    <name evidence="14" type="ORF">BAAM0483_03040</name>
</gene>
<reference evidence="14 15" key="1">
    <citation type="journal article" date="2015" name="Int J Genomics">
        <title>Comparative Genomics Revealed Genetic Diversity and Species/Strain-Level Differences in Carbohydrate Metabolism of Three Probiotic Bifidobacterial Species.</title>
        <authorList>
            <person name="Odamaki T."/>
            <person name="Horigome A."/>
            <person name="Sugahara H."/>
            <person name="Hashikura N."/>
            <person name="Minami J."/>
            <person name="Xiao J.Z."/>
            <person name="Abe F."/>
        </authorList>
    </citation>
    <scope>NUCLEOTIDE SEQUENCE [LARGE SCALE GENOMIC DNA]</scope>
    <source>
        <strain evidence="14 15">MCC 0483</strain>
    </source>
</reference>
<dbReference type="GO" id="GO:0005524">
    <property type="term" value="F:ATP binding"/>
    <property type="evidence" value="ECO:0007669"/>
    <property type="project" value="UniProtKB-KW"/>
</dbReference>
<name>A0AB34TAQ4_9BIFI</name>
<feature type="region of interest" description="Disordered" evidence="12">
    <location>
        <begin position="844"/>
        <end position="865"/>
    </location>
</feature>
<dbReference type="EC" id="2.7.7.7" evidence="2"/>
<feature type="region of interest" description="Disordered" evidence="12">
    <location>
        <begin position="610"/>
        <end position="720"/>
    </location>
</feature>
<dbReference type="GO" id="GO:0006261">
    <property type="term" value="P:DNA-templated DNA replication"/>
    <property type="evidence" value="ECO:0007669"/>
    <property type="project" value="TreeGrafter"/>
</dbReference>
<evidence type="ECO:0000256" key="11">
    <source>
        <dbReference type="ARBA" id="ARBA00049244"/>
    </source>
</evidence>
<dbReference type="InterPro" id="IPR012763">
    <property type="entry name" value="DNA_pol_III_sug/sutau_N"/>
</dbReference>
<dbReference type="InterPro" id="IPR008921">
    <property type="entry name" value="DNA_pol3_clamp-load_cplx_C"/>
</dbReference>
<comment type="catalytic activity">
    <reaction evidence="11">
        <text>DNA(n) + a 2'-deoxyribonucleoside 5'-triphosphate = DNA(n+1) + diphosphate</text>
        <dbReference type="Rhea" id="RHEA:22508"/>
        <dbReference type="Rhea" id="RHEA-COMP:17339"/>
        <dbReference type="Rhea" id="RHEA-COMP:17340"/>
        <dbReference type="ChEBI" id="CHEBI:33019"/>
        <dbReference type="ChEBI" id="CHEBI:61560"/>
        <dbReference type="ChEBI" id="CHEBI:173112"/>
        <dbReference type="EC" id="2.7.7.7"/>
    </reaction>
</comment>
<dbReference type="GO" id="GO:0046872">
    <property type="term" value="F:metal ion binding"/>
    <property type="evidence" value="ECO:0007669"/>
    <property type="project" value="UniProtKB-KW"/>
</dbReference>
<dbReference type="InterPro" id="IPR045085">
    <property type="entry name" value="HLD_clamp_pol_III_gamma_tau"/>
</dbReference>
<keyword evidence="3 14" id="KW-0808">Transferase</keyword>
<evidence type="ECO:0000313" key="15">
    <source>
        <dbReference type="Proteomes" id="UP000037239"/>
    </source>
</evidence>
<feature type="compositionally biased region" description="Polar residues" evidence="12">
    <location>
        <begin position="617"/>
        <end position="630"/>
    </location>
</feature>
<dbReference type="CDD" id="cd00009">
    <property type="entry name" value="AAA"/>
    <property type="match status" value="1"/>
</dbReference>
<keyword evidence="6" id="KW-0479">Metal-binding</keyword>
<evidence type="ECO:0000256" key="3">
    <source>
        <dbReference type="ARBA" id="ARBA00022679"/>
    </source>
</evidence>
<dbReference type="InterPro" id="IPR027417">
    <property type="entry name" value="P-loop_NTPase"/>
</dbReference>
<organism evidence="14 15">
    <name type="scientific">Bifidobacterium animalis subsp. animalis MCC 0483</name>
    <dbReference type="NCBI Taxonomy" id="1365955"/>
    <lineage>
        <taxon>Bacteria</taxon>
        <taxon>Bacillati</taxon>
        <taxon>Actinomycetota</taxon>
        <taxon>Actinomycetes</taxon>
        <taxon>Bifidobacteriales</taxon>
        <taxon>Bifidobacteriaceae</taxon>
        <taxon>Bifidobacterium</taxon>
    </lineage>
</organism>
<evidence type="ECO:0000256" key="12">
    <source>
        <dbReference type="SAM" id="MobiDB-lite"/>
    </source>
</evidence>
<dbReference type="EMBL" id="AWFK01000004">
    <property type="protein sequence ID" value="KOA50960.1"/>
    <property type="molecule type" value="Genomic_DNA"/>
</dbReference>
<dbReference type="InterPro" id="IPR003593">
    <property type="entry name" value="AAA+_ATPase"/>
</dbReference>
<evidence type="ECO:0000256" key="7">
    <source>
        <dbReference type="ARBA" id="ARBA00022741"/>
    </source>
</evidence>
<evidence type="ECO:0000256" key="10">
    <source>
        <dbReference type="ARBA" id="ARBA00022932"/>
    </source>
</evidence>
<dbReference type="SUPFAM" id="SSF52540">
    <property type="entry name" value="P-loop containing nucleoside triphosphate hydrolases"/>
    <property type="match status" value="1"/>
</dbReference>
<dbReference type="Pfam" id="PF13177">
    <property type="entry name" value="DNA_pol3_delta2"/>
    <property type="match status" value="1"/>
</dbReference>
<proteinExistence type="inferred from homology"/>
<evidence type="ECO:0000256" key="9">
    <source>
        <dbReference type="ARBA" id="ARBA00022840"/>
    </source>
</evidence>
<feature type="region of interest" description="Disordered" evidence="12">
    <location>
        <begin position="786"/>
        <end position="806"/>
    </location>
</feature>
<protein>
    <recommendedName>
        <fullName evidence="2">DNA-directed DNA polymerase</fullName>
        <ecNumber evidence="2">2.7.7.7</ecNumber>
    </recommendedName>
</protein>
<evidence type="ECO:0000256" key="5">
    <source>
        <dbReference type="ARBA" id="ARBA00022705"/>
    </source>
</evidence>
<feature type="compositionally biased region" description="Polar residues" evidence="12">
    <location>
        <begin position="420"/>
        <end position="437"/>
    </location>
</feature>
<dbReference type="Proteomes" id="UP000037239">
    <property type="component" value="Unassembled WGS sequence"/>
</dbReference>
<evidence type="ECO:0000256" key="2">
    <source>
        <dbReference type="ARBA" id="ARBA00012417"/>
    </source>
</evidence>
<dbReference type="PANTHER" id="PTHR11669:SF0">
    <property type="entry name" value="PROTEIN STICHEL-LIKE 2"/>
    <property type="match status" value="1"/>
</dbReference>
<evidence type="ECO:0000259" key="13">
    <source>
        <dbReference type="SMART" id="SM00382"/>
    </source>
</evidence>
<evidence type="ECO:0000256" key="1">
    <source>
        <dbReference type="ARBA" id="ARBA00006360"/>
    </source>
</evidence>
<keyword evidence="10" id="KW-0239">DNA-directed DNA polymerase</keyword>
<keyword evidence="5" id="KW-0235">DNA replication</keyword>
<accession>A0AB34TAQ4</accession>
<dbReference type="Gene3D" id="3.40.50.300">
    <property type="entry name" value="P-loop containing nucleotide triphosphate hydrolases"/>
    <property type="match status" value="1"/>
</dbReference>
<evidence type="ECO:0000256" key="6">
    <source>
        <dbReference type="ARBA" id="ARBA00022723"/>
    </source>
</evidence>
<feature type="region of interest" description="Disordered" evidence="12">
    <location>
        <begin position="396"/>
        <end position="479"/>
    </location>
</feature>
<evidence type="ECO:0000256" key="4">
    <source>
        <dbReference type="ARBA" id="ARBA00022695"/>
    </source>
</evidence>
<dbReference type="GO" id="GO:0003677">
    <property type="term" value="F:DNA binding"/>
    <property type="evidence" value="ECO:0007669"/>
    <property type="project" value="InterPro"/>
</dbReference>
<dbReference type="Pfam" id="PF12169">
    <property type="entry name" value="DNA_pol3_gamma3"/>
    <property type="match status" value="1"/>
</dbReference>
<comment type="similarity">
    <text evidence="1">Belongs to the DnaX/STICHEL family.</text>
</comment>
<feature type="domain" description="AAA+ ATPase" evidence="13">
    <location>
        <begin position="51"/>
        <end position="192"/>
    </location>
</feature>
<dbReference type="SUPFAM" id="SSF48019">
    <property type="entry name" value="post-AAA+ oligomerization domain-like"/>
    <property type="match status" value="1"/>
</dbReference>
<keyword evidence="4 14" id="KW-0548">Nucleotidyltransferase</keyword>
<dbReference type="Pfam" id="PF22608">
    <property type="entry name" value="DNAX_ATPase_lid"/>
    <property type="match status" value="1"/>
</dbReference>
<dbReference type="InterPro" id="IPR022754">
    <property type="entry name" value="DNA_pol_III_gamma-3"/>
</dbReference>
<comment type="caution">
    <text evidence="14">The sequence shown here is derived from an EMBL/GenBank/DDBJ whole genome shotgun (WGS) entry which is preliminary data.</text>
</comment>
<keyword evidence="9" id="KW-0067">ATP-binding</keyword>